<accession>A0AAW0T707</accession>
<comment type="caution">
    <text evidence="1">The sequence shown here is derived from an EMBL/GenBank/DDBJ whole genome shotgun (WGS) entry which is preliminary data.</text>
</comment>
<proteinExistence type="predicted"/>
<organism evidence="1 2">
    <name type="scientific">Scylla paramamosain</name>
    <name type="common">Mud crab</name>
    <dbReference type="NCBI Taxonomy" id="85552"/>
    <lineage>
        <taxon>Eukaryota</taxon>
        <taxon>Metazoa</taxon>
        <taxon>Ecdysozoa</taxon>
        <taxon>Arthropoda</taxon>
        <taxon>Crustacea</taxon>
        <taxon>Multicrustacea</taxon>
        <taxon>Malacostraca</taxon>
        <taxon>Eumalacostraca</taxon>
        <taxon>Eucarida</taxon>
        <taxon>Decapoda</taxon>
        <taxon>Pleocyemata</taxon>
        <taxon>Brachyura</taxon>
        <taxon>Eubrachyura</taxon>
        <taxon>Portunoidea</taxon>
        <taxon>Portunidae</taxon>
        <taxon>Portuninae</taxon>
        <taxon>Scylla</taxon>
    </lineage>
</organism>
<evidence type="ECO:0000313" key="2">
    <source>
        <dbReference type="Proteomes" id="UP001487740"/>
    </source>
</evidence>
<dbReference type="EMBL" id="JARAKH010000038">
    <property type="protein sequence ID" value="KAK8383093.1"/>
    <property type="molecule type" value="Genomic_DNA"/>
</dbReference>
<evidence type="ECO:0000313" key="1">
    <source>
        <dbReference type="EMBL" id="KAK8383093.1"/>
    </source>
</evidence>
<dbReference type="Proteomes" id="UP001487740">
    <property type="component" value="Unassembled WGS sequence"/>
</dbReference>
<gene>
    <name evidence="1" type="ORF">O3P69_011542</name>
</gene>
<dbReference type="AlphaFoldDB" id="A0AAW0T707"/>
<protein>
    <submittedName>
        <fullName evidence="1">Uncharacterized protein</fullName>
    </submittedName>
</protein>
<sequence>MVAERSTFLVQASPRALFPSTLKILGTTEKEIALRDTNLANFRTHPAQQWGFSPSGLAERWRLCGVFGALLEMLRQRSGRKLSTLFWQVDVAFKLPSGPLGVSGREAMPP</sequence>
<name>A0AAW0T707_SCYPA</name>
<keyword evidence="2" id="KW-1185">Reference proteome</keyword>
<reference evidence="1 2" key="1">
    <citation type="submission" date="2023-03" db="EMBL/GenBank/DDBJ databases">
        <title>High-quality genome of Scylla paramamosain provides insights in environmental adaptation.</title>
        <authorList>
            <person name="Zhang L."/>
        </authorList>
    </citation>
    <scope>NUCLEOTIDE SEQUENCE [LARGE SCALE GENOMIC DNA]</scope>
    <source>
        <strain evidence="1">LZ_2023a</strain>
        <tissue evidence="1">Muscle</tissue>
    </source>
</reference>